<comment type="caution">
    <text evidence="1">The sequence shown here is derived from an EMBL/GenBank/DDBJ whole genome shotgun (WGS) entry which is preliminary data.</text>
</comment>
<gene>
    <name evidence="1" type="ORF">CY35_07G060800</name>
</gene>
<evidence type="ECO:0000313" key="1">
    <source>
        <dbReference type="EMBL" id="KAH9556968.1"/>
    </source>
</evidence>
<keyword evidence="2" id="KW-1185">Reference proteome</keyword>
<dbReference type="EMBL" id="CM038913">
    <property type="protein sequence ID" value="KAH9556968.1"/>
    <property type="molecule type" value="Genomic_DNA"/>
</dbReference>
<reference evidence="2" key="1">
    <citation type="journal article" date="2022" name="New Phytol.">
        <title>Phylogenomic structure and speciation in an emerging model: the Sphagnum magellanicum complex (Bryophyta).</title>
        <authorList>
            <person name="Shaw A.J."/>
            <person name="Piatkowski B."/>
            <person name="Duffy A.M."/>
            <person name="Aguero B."/>
            <person name="Imwattana K."/>
            <person name="Nieto-Lugilde M."/>
            <person name="Healey A."/>
            <person name="Weston D.J."/>
            <person name="Patel M.N."/>
            <person name="Schmutz J."/>
            <person name="Grimwood J."/>
            <person name="Yavitt J.B."/>
            <person name="Hassel K."/>
            <person name="Stenoien H.K."/>
            <person name="Flatberg K.I."/>
            <person name="Bickford C.P."/>
            <person name="Hicks K.A."/>
        </authorList>
    </citation>
    <scope>NUCLEOTIDE SEQUENCE [LARGE SCALE GENOMIC DNA]</scope>
</reference>
<name>A0ACB8HL60_9BRYO</name>
<protein>
    <submittedName>
        <fullName evidence="1">Uncharacterized protein</fullName>
    </submittedName>
</protein>
<dbReference type="Proteomes" id="UP000828922">
    <property type="component" value="Linkage Group LG07"/>
</dbReference>
<evidence type="ECO:0000313" key="2">
    <source>
        <dbReference type="Proteomes" id="UP000828922"/>
    </source>
</evidence>
<accession>A0ACB8HL60</accession>
<sequence>MWLLGPPYLEDVPCTGMEAENMMKAMPCKPHVAPSMALLGNCRIHGNVEMGEHVAKQILGLEPGNAAGYMLLSNIYAAEGNRHLSLRVLEWPRKEKGAKKQPDCT</sequence>
<organism evidence="1 2">
    <name type="scientific">Sphagnum magellanicum</name>
    <dbReference type="NCBI Taxonomy" id="128215"/>
    <lineage>
        <taxon>Eukaryota</taxon>
        <taxon>Viridiplantae</taxon>
        <taxon>Streptophyta</taxon>
        <taxon>Embryophyta</taxon>
        <taxon>Bryophyta</taxon>
        <taxon>Sphagnophytina</taxon>
        <taxon>Sphagnopsida</taxon>
        <taxon>Sphagnales</taxon>
        <taxon>Sphagnaceae</taxon>
        <taxon>Sphagnum</taxon>
    </lineage>
</organism>
<proteinExistence type="predicted"/>